<sequence>MLDKHQDILEKVAEGDGEAFKQLYDIYSAKVYNLALMYTQNVENAEEISQDVFLKIYQNASKFKGGSAVGTWVYRITVNTSLNSIKKGKKWITSELSENEFLQADFEHPGVLLENKENAKALFKAIEELPESQKMAFILAQIEEMPQKEVALAMDLSVKAVESLLQRAKGNLKKSLENLYPHRRKKKK</sequence>
<dbReference type="GO" id="GO:0016987">
    <property type="term" value="F:sigma factor activity"/>
    <property type="evidence" value="ECO:0007669"/>
    <property type="project" value="UniProtKB-KW"/>
</dbReference>
<comment type="similarity">
    <text evidence="1">Belongs to the sigma-70 factor family. ECF subfamily.</text>
</comment>
<evidence type="ECO:0000256" key="1">
    <source>
        <dbReference type="ARBA" id="ARBA00010641"/>
    </source>
</evidence>
<dbReference type="GO" id="GO:0006352">
    <property type="term" value="P:DNA-templated transcription initiation"/>
    <property type="evidence" value="ECO:0007669"/>
    <property type="project" value="InterPro"/>
</dbReference>
<dbReference type="SUPFAM" id="SSF88946">
    <property type="entry name" value="Sigma2 domain of RNA polymerase sigma factors"/>
    <property type="match status" value="1"/>
</dbReference>
<evidence type="ECO:0000313" key="8">
    <source>
        <dbReference type="Proteomes" id="UP000249873"/>
    </source>
</evidence>
<dbReference type="Proteomes" id="UP000249873">
    <property type="component" value="Chromosome"/>
</dbReference>
<dbReference type="EMBL" id="CP029480">
    <property type="protein sequence ID" value="AWV97880.1"/>
    <property type="molecule type" value="Genomic_DNA"/>
</dbReference>
<evidence type="ECO:0000256" key="4">
    <source>
        <dbReference type="ARBA" id="ARBA00023163"/>
    </source>
</evidence>
<dbReference type="PANTHER" id="PTHR43133">
    <property type="entry name" value="RNA POLYMERASE ECF-TYPE SIGMA FACTO"/>
    <property type="match status" value="1"/>
</dbReference>
<keyword evidence="3" id="KW-0731">Sigma factor</keyword>
<evidence type="ECO:0000259" key="6">
    <source>
        <dbReference type="Pfam" id="PF08281"/>
    </source>
</evidence>
<name>A0A2Z4G9W4_9BACT</name>
<dbReference type="Pfam" id="PF08281">
    <property type="entry name" value="Sigma70_r4_2"/>
    <property type="match status" value="1"/>
</dbReference>
<reference evidence="7 8" key="1">
    <citation type="submission" date="2018-05" db="EMBL/GenBank/DDBJ databases">
        <title>Complete genome sequence of Arcticibacterium luteifluviistationis SM1504T, a cytophagaceae bacterium isolated from Arctic surface seawater.</title>
        <authorList>
            <person name="Li Y."/>
            <person name="Qin Q.-L."/>
        </authorList>
    </citation>
    <scope>NUCLEOTIDE SEQUENCE [LARGE SCALE GENOMIC DNA]</scope>
    <source>
        <strain evidence="7 8">SM1504</strain>
    </source>
</reference>
<dbReference type="CDD" id="cd06171">
    <property type="entry name" value="Sigma70_r4"/>
    <property type="match status" value="1"/>
</dbReference>
<gene>
    <name evidence="7" type="ORF">DJ013_06745</name>
</gene>
<dbReference type="Gene3D" id="1.10.10.10">
    <property type="entry name" value="Winged helix-like DNA-binding domain superfamily/Winged helix DNA-binding domain"/>
    <property type="match status" value="1"/>
</dbReference>
<dbReference type="KEGG" id="als:DJ013_06745"/>
<dbReference type="InterPro" id="IPR039425">
    <property type="entry name" value="RNA_pol_sigma-70-like"/>
</dbReference>
<accession>A0A2Z4G9W4</accession>
<keyword evidence="2" id="KW-0805">Transcription regulation</keyword>
<dbReference type="InterPro" id="IPR013325">
    <property type="entry name" value="RNA_pol_sigma_r2"/>
</dbReference>
<dbReference type="InterPro" id="IPR036388">
    <property type="entry name" value="WH-like_DNA-bd_sf"/>
</dbReference>
<keyword evidence="8" id="KW-1185">Reference proteome</keyword>
<dbReference type="Gene3D" id="1.10.1740.10">
    <property type="match status" value="1"/>
</dbReference>
<dbReference type="OrthoDB" id="9780326at2"/>
<dbReference type="NCBIfam" id="TIGR02937">
    <property type="entry name" value="sigma70-ECF"/>
    <property type="match status" value="1"/>
</dbReference>
<dbReference type="GO" id="GO:0003677">
    <property type="term" value="F:DNA binding"/>
    <property type="evidence" value="ECO:0007669"/>
    <property type="project" value="InterPro"/>
</dbReference>
<dbReference type="InterPro" id="IPR007627">
    <property type="entry name" value="RNA_pol_sigma70_r2"/>
</dbReference>
<proteinExistence type="inferred from homology"/>
<dbReference type="PANTHER" id="PTHR43133:SF46">
    <property type="entry name" value="RNA POLYMERASE SIGMA-70 FACTOR ECF SUBFAMILY"/>
    <property type="match status" value="1"/>
</dbReference>
<dbReference type="InterPro" id="IPR014284">
    <property type="entry name" value="RNA_pol_sigma-70_dom"/>
</dbReference>
<protein>
    <submittedName>
        <fullName evidence="7">RNA polymerase subunit sigma-70</fullName>
    </submittedName>
</protein>
<evidence type="ECO:0000259" key="5">
    <source>
        <dbReference type="Pfam" id="PF04542"/>
    </source>
</evidence>
<dbReference type="InterPro" id="IPR013324">
    <property type="entry name" value="RNA_pol_sigma_r3/r4-like"/>
</dbReference>
<evidence type="ECO:0000313" key="7">
    <source>
        <dbReference type="EMBL" id="AWV97880.1"/>
    </source>
</evidence>
<dbReference type="AlphaFoldDB" id="A0A2Z4G9W4"/>
<keyword evidence="4" id="KW-0804">Transcription</keyword>
<organism evidence="7 8">
    <name type="scientific">Arcticibacterium luteifluviistationis</name>
    <dbReference type="NCBI Taxonomy" id="1784714"/>
    <lineage>
        <taxon>Bacteria</taxon>
        <taxon>Pseudomonadati</taxon>
        <taxon>Bacteroidota</taxon>
        <taxon>Cytophagia</taxon>
        <taxon>Cytophagales</taxon>
        <taxon>Leadbetterellaceae</taxon>
        <taxon>Arcticibacterium</taxon>
    </lineage>
</organism>
<feature type="domain" description="RNA polymerase sigma-70 region 2" evidence="5">
    <location>
        <begin position="23"/>
        <end position="89"/>
    </location>
</feature>
<evidence type="ECO:0000256" key="3">
    <source>
        <dbReference type="ARBA" id="ARBA00023082"/>
    </source>
</evidence>
<dbReference type="Pfam" id="PF04542">
    <property type="entry name" value="Sigma70_r2"/>
    <property type="match status" value="1"/>
</dbReference>
<feature type="domain" description="RNA polymerase sigma factor 70 region 4 type 2" evidence="6">
    <location>
        <begin position="121"/>
        <end position="170"/>
    </location>
</feature>
<evidence type="ECO:0000256" key="2">
    <source>
        <dbReference type="ARBA" id="ARBA00023015"/>
    </source>
</evidence>
<dbReference type="InterPro" id="IPR013249">
    <property type="entry name" value="RNA_pol_sigma70_r4_t2"/>
</dbReference>
<dbReference type="SUPFAM" id="SSF88659">
    <property type="entry name" value="Sigma3 and sigma4 domains of RNA polymerase sigma factors"/>
    <property type="match status" value="1"/>
</dbReference>